<reference evidence="1 2" key="1">
    <citation type="submission" date="2019-09" db="EMBL/GenBank/DDBJ databases">
        <title>Prosopis cineraria nodule microbiome.</title>
        <authorList>
            <person name="Chaluvadi S.R."/>
            <person name="Ali R."/>
            <person name="Wang X."/>
        </authorList>
    </citation>
    <scope>NUCLEOTIDE SEQUENCE [LARGE SCALE GENOMIC DNA]</scope>
    <source>
        <strain evidence="1 2">BG1</strain>
    </source>
</reference>
<gene>
    <name evidence="1" type="ORF">F1C79_27975</name>
</gene>
<dbReference type="RefSeq" id="WP_151189228.1">
    <property type="nucleotide sequence ID" value="NZ_CP043626.1"/>
</dbReference>
<dbReference type="Proteomes" id="UP000326659">
    <property type="component" value="Chromosome"/>
</dbReference>
<proteinExistence type="predicted"/>
<protein>
    <submittedName>
        <fullName evidence="1">Uncharacterized protein</fullName>
    </submittedName>
</protein>
<dbReference type="KEGG" id="pden:F1C79_27975"/>
<dbReference type="AlphaFoldDB" id="A0A9X7R720"/>
<sequence length="577" mass="62885">MQINGAPLNSFALNSAGAVQGGEVEPVPAPLSVLWSCRLMLGDEDVTAQVTGGIRIEREEGAAAIAEFSLYLPEAGVDVVGWTGRAVDIYYRETLGSGWIEEKRFSGWLEQPSYDPRNRIVSCEATDRLQDLVEAMEIADIDALVGGTWTVDVFEATDGRSRWDYACERLASVAGSLDRSVAGALRLTPWAAQAPLKRFAAGTTIDGSLSVDIAKLSDRVNRVELTLSYRFSRLRERHQAFNWQHPDILGWSVDNGFCIWRGNSTELPTIDMVEEALSSAGYNLLAGAQFLTVPLSGVYCDPPQAWRNDFDNLLLAADVVGGMRWTQAVTETYTLTVEAPASVAQAGAVLRRDGGSVESELARAEDWESAAFTAPEPDAVQDAIEDYLVDLRETPRLELAASCLLVGARVSILSAHRANKVAWQVPTSMALGIDLVDTVLMEDRIRAQGKVFSLIDEYDLEGQTAISTITLAISRGGGTDDDPLTLPPPPNSEVTGEVPELIQLPTQLRGRGLMTYDDELDGFSGNYDELDIGSPPDAFPRRHQATAPEVPAEHRDEFTAETARTYRVPIPNDLLEL</sequence>
<evidence type="ECO:0000313" key="1">
    <source>
        <dbReference type="EMBL" id="QEY75156.1"/>
    </source>
</evidence>
<keyword evidence="2" id="KW-1185">Reference proteome</keyword>
<accession>A0A9X7R720</accession>
<evidence type="ECO:0000313" key="2">
    <source>
        <dbReference type="Proteomes" id="UP000326659"/>
    </source>
</evidence>
<organism evidence="1 2">
    <name type="scientific">Pseudomonas denitrificans</name>
    <dbReference type="NCBI Taxonomy" id="43306"/>
    <lineage>
        <taxon>Bacteria</taxon>
        <taxon>Pseudomonadati</taxon>
        <taxon>Pseudomonadota</taxon>
        <taxon>Gammaproteobacteria</taxon>
        <taxon>Pseudomonadales</taxon>
        <taxon>Pseudomonadaceae</taxon>
        <taxon>Halopseudomonas</taxon>
    </lineage>
</organism>
<dbReference type="EMBL" id="CP043626">
    <property type="protein sequence ID" value="QEY75156.1"/>
    <property type="molecule type" value="Genomic_DNA"/>
</dbReference>
<dbReference type="OrthoDB" id="6999807at2"/>
<name>A0A9X7R720_PSEDE</name>